<dbReference type="EMBL" id="AP022620">
    <property type="protein sequence ID" value="BBZ75009.1"/>
    <property type="molecule type" value="Genomic_DNA"/>
</dbReference>
<dbReference type="InterPro" id="IPR029510">
    <property type="entry name" value="Ald_DH_CS_GLU"/>
</dbReference>
<dbReference type="Gene3D" id="3.40.309.10">
    <property type="entry name" value="Aldehyde Dehydrogenase, Chain A, domain 2"/>
    <property type="match status" value="1"/>
</dbReference>
<feature type="active site" evidence="3">
    <location>
        <position position="257"/>
    </location>
</feature>
<evidence type="ECO:0000313" key="7">
    <source>
        <dbReference type="Proteomes" id="UP000467249"/>
    </source>
</evidence>
<reference evidence="6 7" key="1">
    <citation type="journal article" date="2019" name="Emerg. Microbes Infect.">
        <title>Comprehensive subspecies identification of 175 nontuberculous mycobacteria species based on 7547 genomic profiles.</title>
        <authorList>
            <person name="Matsumoto Y."/>
            <person name="Kinjo T."/>
            <person name="Motooka D."/>
            <person name="Nabeya D."/>
            <person name="Jung N."/>
            <person name="Uechi K."/>
            <person name="Horii T."/>
            <person name="Iida T."/>
            <person name="Fujita J."/>
            <person name="Nakamura S."/>
        </authorList>
    </citation>
    <scope>NUCLEOTIDE SEQUENCE [LARGE SCALE GENOMIC DNA]</scope>
    <source>
        <strain evidence="6 7">JCM 30275</strain>
    </source>
</reference>
<organism evidence="6 7">
    <name type="scientific">Mycolicibacterium anyangense</name>
    <dbReference type="NCBI Taxonomy" id="1431246"/>
    <lineage>
        <taxon>Bacteria</taxon>
        <taxon>Bacillati</taxon>
        <taxon>Actinomycetota</taxon>
        <taxon>Actinomycetes</taxon>
        <taxon>Mycobacteriales</taxon>
        <taxon>Mycobacteriaceae</taxon>
        <taxon>Mycolicibacterium</taxon>
    </lineage>
</organism>
<protein>
    <submittedName>
        <fullName evidence="6">Aldehyde dehydrogenase</fullName>
    </submittedName>
</protein>
<gene>
    <name evidence="6" type="ORF">MANY_03460</name>
</gene>
<evidence type="ECO:0000256" key="4">
    <source>
        <dbReference type="RuleBase" id="RU003345"/>
    </source>
</evidence>
<dbReference type="GO" id="GO:0016620">
    <property type="term" value="F:oxidoreductase activity, acting on the aldehyde or oxo group of donors, NAD or NADP as acceptor"/>
    <property type="evidence" value="ECO:0007669"/>
    <property type="project" value="InterPro"/>
</dbReference>
<dbReference type="InterPro" id="IPR016162">
    <property type="entry name" value="Ald_DH_N"/>
</dbReference>
<evidence type="ECO:0000259" key="5">
    <source>
        <dbReference type="Pfam" id="PF00171"/>
    </source>
</evidence>
<evidence type="ECO:0000256" key="3">
    <source>
        <dbReference type="PROSITE-ProRule" id="PRU10007"/>
    </source>
</evidence>
<feature type="domain" description="Aldehyde dehydrogenase" evidence="5">
    <location>
        <begin position="28"/>
        <end position="483"/>
    </location>
</feature>
<dbReference type="InterPro" id="IPR016163">
    <property type="entry name" value="Ald_DH_C"/>
</dbReference>
<evidence type="ECO:0000256" key="1">
    <source>
        <dbReference type="ARBA" id="ARBA00009986"/>
    </source>
</evidence>
<dbReference type="Pfam" id="PF00171">
    <property type="entry name" value="Aldedh"/>
    <property type="match status" value="1"/>
</dbReference>
<accession>A0A6N4W1Z2</accession>
<sequence>MTHPTLDTEHRQVTLRIGGEKRTSASGGWFAHINPCTGTTDAEIPLAGPEEVDEAVQAAHRAFESWRSTSPAERRGILMRFADLIDEHGEDFKQLAALDNGTPIGLGDGFVGMSVEWTRYYAGWADKINGDVTSSLRTHGDFSYTLKQPYGVIGVIITWNGPLFSLAMKVPAALAAGNTVVIKPSELTPFSADLYAQLATEAGIPDGVINVVPGSAEAGAALVAHPLVKKVTFTGGPATARKILALCAEHIKPAVMELGGKSANIVFADADLDLACGLGTIMSVGVMSGQGCAMPTRMIVAREVYDEVVSRVADLAKMVKVGDPLQADTLSGPVVNYAALQRITGIIERAQRDGARLVAGGKRLGGELANGYFLEPTVFADVDPLCELAQQEVFGPVLSIIPFDTEQEAVAIANNTEYGLSGYIFTNDLKRAHRVSEALNTGEVLINGAANLAVNRPFGGIGISGMGKEGGREGLDEFLRIKGVAIA</sequence>
<dbReference type="SUPFAM" id="SSF53720">
    <property type="entry name" value="ALDH-like"/>
    <property type="match status" value="1"/>
</dbReference>
<dbReference type="FunFam" id="3.40.309.10:FF:000012">
    <property type="entry name" value="Betaine aldehyde dehydrogenase"/>
    <property type="match status" value="1"/>
</dbReference>
<dbReference type="InterPro" id="IPR016161">
    <property type="entry name" value="Ald_DH/histidinol_DH"/>
</dbReference>
<dbReference type="RefSeq" id="WP_163802673.1">
    <property type="nucleotide sequence ID" value="NZ_AP022620.1"/>
</dbReference>
<evidence type="ECO:0000313" key="6">
    <source>
        <dbReference type="EMBL" id="BBZ75009.1"/>
    </source>
</evidence>
<keyword evidence="2 4" id="KW-0560">Oxidoreductase</keyword>
<name>A0A6N4W1Z2_9MYCO</name>
<keyword evidence="7" id="KW-1185">Reference proteome</keyword>
<dbReference type="PROSITE" id="PS00687">
    <property type="entry name" value="ALDEHYDE_DEHYDR_GLU"/>
    <property type="match status" value="1"/>
</dbReference>
<dbReference type="Proteomes" id="UP000467249">
    <property type="component" value="Chromosome"/>
</dbReference>
<dbReference type="KEGG" id="many:MANY_03460"/>
<comment type="similarity">
    <text evidence="1 4">Belongs to the aldehyde dehydrogenase family.</text>
</comment>
<proteinExistence type="inferred from homology"/>
<dbReference type="AlphaFoldDB" id="A0A6N4W1Z2"/>
<dbReference type="Gene3D" id="3.40.605.10">
    <property type="entry name" value="Aldehyde Dehydrogenase, Chain A, domain 1"/>
    <property type="match status" value="1"/>
</dbReference>
<dbReference type="FunFam" id="3.40.605.10:FF:000007">
    <property type="entry name" value="NAD/NADP-dependent betaine aldehyde dehydrogenase"/>
    <property type="match status" value="1"/>
</dbReference>
<evidence type="ECO:0000256" key="2">
    <source>
        <dbReference type="ARBA" id="ARBA00023002"/>
    </source>
</evidence>
<dbReference type="InterPro" id="IPR015590">
    <property type="entry name" value="Aldehyde_DH_dom"/>
</dbReference>
<dbReference type="PANTHER" id="PTHR11699">
    <property type="entry name" value="ALDEHYDE DEHYDROGENASE-RELATED"/>
    <property type="match status" value="1"/>
</dbReference>